<dbReference type="PANTHER" id="PTHR42815">
    <property type="entry name" value="FAD-BINDING, PUTATIVE (AFU_ORTHOLOGUE AFUA_6G07600)-RELATED"/>
    <property type="match status" value="1"/>
</dbReference>
<dbReference type="AlphaFoldDB" id="A0A4U6BN11"/>
<dbReference type="InterPro" id="IPR012349">
    <property type="entry name" value="Split_barrel_FMN-bd"/>
</dbReference>
<evidence type="ECO:0000313" key="1">
    <source>
        <dbReference type="EMBL" id="TKT70825.1"/>
    </source>
</evidence>
<protein>
    <submittedName>
        <fullName evidence="1">Uncharacterized protein</fullName>
    </submittedName>
</protein>
<evidence type="ECO:0000313" key="2">
    <source>
        <dbReference type="Proteomes" id="UP000034832"/>
    </source>
</evidence>
<dbReference type="EMBL" id="LBIA02000001">
    <property type="protein sequence ID" value="TKT70825.1"/>
    <property type="molecule type" value="Genomic_DNA"/>
</dbReference>
<dbReference type="SUPFAM" id="SSF50475">
    <property type="entry name" value="FMN-binding split barrel"/>
    <property type="match status" value="1"/>
</dbReference>
<comment type="caution">
    <text evidence="1">The sequence shown here is derived from an EMBL/GenBank/DDBJ whole genome shotgun (WGS) entry which is preliminary data.</text>
</comment>
<proteinExistence type="predicted"/>
<keyword evidence="2" id="KW-1185">Reference proteome</keyword>
<sequence>MITRFDGSSSPFHQGEIDAQRRVGVAERMNDRGKVFIRTSMPDQHREFFAGLEYILVGSSDQMGWPTPSILFGSRGFVSSSDPEHLRIASLPKFFDALGAHLSAGASLGVLGIDLTNRRRNRINGTVVAIDESGFELAVVQSYGNCPQYIHTRDVHPTQNAMPDYVGSAEVESFEVLDEEARDLVSRSATFFVASCSPTKDGTSFDCDVSHRGGKPGFIDVVDNEITIPDFAGNSFFNTLGNFVLNPKAGLIFVNFVTGDTLLLQGTVELLWDDPSIRAFKGAERAWRLHVVRGRKVRSAAIPLIGEVVEYSPKALSTGTWHRSE</sequence>
<dbReference type="RefSeq" id="WP_046828547.1">
    <property type="nucleotide sequence ID" value="NZ_LBIA02000001.1"/>
</dbReference>
<dbReference type="PANTHER" id="PTHR42815:SF2">
    <property type="entry name" value="FAD-BINDING, PUTATIVE (AFU_ORTHOLOGUE AFUA_6G07600)-RELATED"/>
    <property type="match status" value="1"/>
</dbReference>
<reference evidence="1" key="1">
    <citation type="submission" date="2019-04" db="EMBL/GenBank/DDBJ databases">
        <title>Whole genome sequencing of cave bacteria.</title>
        <authorList>
            <person name="Gan H.M."/>
            <person name="Barton H."/>
            <person name="Savka M.A."/>
        </authorList>
    </citation>
    <scope>NUCLEOTIDE SEQUENCE [LARGE SCALE GENOMIC DNA]</scope>
    <source>
        <strain evidence="1">LC387</strain>
    </source>
</reference>
<name>A0A4U6BN11_9BRAD</name>
<organism evidence="1 2">
    <name type="scientific">Afipia massiliensis</name>
    <dbReference type="NCBI Taxonomy" id="211460"/>
    <lineage>
        <taxon>Bacteria</taxon>
        <taxon>Pseudomonadati</taxon>
        <taxon>Pseudomonadota</taxon>
        <taxon>Alphaproteobacteria</taxon>
        <taxon>Hyphomicrobiales</taxon>
        <taxon>Nitrobacteraceae</taxon>
        <taxon>Afipia</taxon>
    </lineage>
</organism>
<accession>A0A4U6BN11</accession>
<dbReference type="OrthoDB" id="9786134at2"/>
<dbReference type="Gene3D" id="2.30.110.10">
    <property type="entry name" value="Electron Transport, Fmn-binding Protein, Chain A"/>
    <property type="match status" value="1"/>
</dbReference>
<gene>
    <name evidence="1" type="ORF">YH63_005035</name>
</gene>
<dbReference type="STRING" id="211460.YH63_13865"/>
<dbReference type="Proteomes" id="UP000034832">
    <property type="component" value="Unassembled WGS sequence"/>
</dbReference>